<organism evidence="2">
    <name type="scientific">freshwater metagenome</name>
    <dbReference type="NCBI Taxonomy" id="449393"/>
    <lineage>
        <taxon>unclassified sequences</taxon>
        <taxon>metagenomes</taxon>
        <taxon>ecological metagenomes</taxon>
    </lineage>
</organism>
<dbReference type="AlphaFoldDB" id="A0A6J6YGJ6"/>
<sequence>MTANIGLGGRLYGLFGFGVSTFALYRTIKQMRGNRNPDKGLIQD</sequence>
<keyword evidence="1" id="KW-0812">Transmembrane</keyword>
<evidence type="ECO:0000256" key="1">
    <source>
        <dbReference type="SAM" id="Phobius"/>
    </source>
</evidence>
<keyword evidence="1" id="KW-0472">Membrane</keyword>
<keyword evidence="1" id="KW-1133">Transmembrane helix</keyword>
<evidence type="ECO:0000313" key="2">
    <source>
        <dbReference type="EMBL" id="CAB4808530.1"/>
    </source>
</evidence>
<name>A0A6J6YGJ6_9ZZZZ</name>
<proteinExistence type="predicted"/>
<gene>
    <name evidence="2" type="ORF">UFOPK3083_00763</name>
</gene>
<reference evidence="2" key="1">
    <citation type="submission" date="2020-05" db="EMBL/GenBank/DDBJ databases">
        <authorList>
            <person name="Chiriac C."/>
            <person name="Salcher M."/>
            <person name="Ghai R."/>
            <person name="Kavagutti S V."/>
        </authorList>
    </citation>
    <scope>NUCLEOTIDE SEQUENCE</scope>
</reference>
<protein>
    <submittedName>
        <fullName evidence="2">Unannotated protein</fullName>
    </submittedName>
</protein>
<accession>A0A6J6YGJ6</accession>
<dbReference type="EMBL" id="CAFAAT010000084">
    <property type="protein sequence ID" value="CAB4808530.1"/>
    <property type="molecule type" value="Genomic_DNA"/>
</dbReference>
<feature type="transmembrane region" description="Helical" evidence="1">
    <location>
        <begin position="6"/>
        <end position="25"/>
    </location>
</feature>